<dbReference type="InterPro" id="IPR037359">
    <property type="entry name" value="NST/OST"/>
</dbReference>
<evidence type="ECO:0000256" key="2">
    <source>
        <dbReference type="SAM" id="SignalP"/>
    </source>
</evidence>
<feature type="chain" id="PRO_5032413153" description="Sulfotransferase" evidence="2">
    <location>
        <begin position="19"/>
        <end position="491"/>
    </location>
</feature>
<gene>
    <name evidence="3" type="ORF">SNAT2548_LOCUS22312</name>
</gene>
<proteinExistence type="predicted"/>
<organism evidence="3 4">
    <name type="scientific">Symbiodinium natans</name>
    <dbReference type="NCBI Taxonomy" id="878477"/>
    <lineage>
        <taxon>Eukaryota</taxon>
        <taxon>Sar</taxon>
        <taxon>Alveolata</taxon>
        <taxon>Dinophyceae</taxon>
        <taxon>Suessiales</taxon>
        <taxon>Symbiodiniaceae</taxon>
        <taxon>Symbiodinium</taxon>
    </lineage>
</organism>
<feature type="signal peptide" evidence="2">
    <location>
        <begin position="1"/>
        <end position="18"/>
    </location>
</feature>
<dbReference type="AlphaFoldDB" id="A0A812QZ97"/>
<evidence type="ECO:0008006" key="5">
    <source>
        <dbReference type="Google" id="ProtNLM"/>
    </source>
</evidence>
<reference evidence="3" key="1">
    <citation type="submission" date="2021-02" db="EMBL/GenBank/DDBJ databases">
        <authorList>
            <person name="Dougan E. K."/>
            <person name="Rhodes N."/>
            <person name="Thang M."/>
            <person name="Chan C."/>
        </authorList>
    </citation>
    <scope>NUCLEOTIDE SEQUENCE</scope>
</reference>
<comment type="caution">
    <text evidence="3">The sequence shown here is derived from an EMBL/GenBank/DDBJ whole genome shotgun (WGS) entry which is preliminary data.</text>
</comment>
<sequence length="491" mass="55791">MYGAFLALCAVPALRVAADETCSVEYEQGKRGFKAISLNPLLYTPISHRPDWHWKQLLRSRGIDADKVSQYEEAWVGLLFAEAEEAITGCSIQGGRYWDLVLDLRKLYDLARGSAKSSLVQRLASAFRISAIYARESLPENLRLSVCTPAVCDADQVIRTIYPEFTRVFMGARPERMLGNATFRDVVDGDEVLRWDAFDIDFAIVGVDRCGTTSLRKNLEMHPDIVFKSDREDLLLSHTAARRLLPTRAQVDQHNAEWHAAKAAKWKRTGHEPRRAPPLVGMANPLLFPSALARDKMAAMPRLKLIVVLCDPVGRFEKLFMLRHYCHDDLRAAQKRFMAHADRDGTEVCYRSTSAIVTERKGYWQMISMAPHLATLAQRFSGRIFFLHQDELRDMPRSTFDSLVGFLGLPPFPEDANFRRYNSVGGHRTDLCSNASLVSALKELLEHEYVMQEQLLRIWGKSVHVRTTRCDWIDKVNTTYCPNENGQPVAC</sequence>
<dbReference type="SUPFAM" id="SSF52540">
    <property type="entry name" value="P-loop containing nucleoside triphosphate hydrolases"/>
    <property type="match status" value="1"/>
</dbReference>
<dbReference type="GO" id="GO:0008146">
    <property type="term" value="F:sulfotransferase activity"/>
    <property type="evidence" value="ECO:0007669"/>
    <property type="project" value="InterPro"/>
</dbReference>
<dbReference type="Proteomes" id="UP000604046">
    <property type="component" value="Unassembled WGS sequence"/>
</dbReference>
<dbReference type="PANTHER" id="PTHR10605:SF56">
    <property type="entry name" value="BIFUNCTIONAL HEPARAN SULFATE N-DEACETYLASE_N-SULFOTRANSFERASE"/>
    <property type="match status" value="1"/>
</dbReference>
<name>A0A812QZ97_9DINO</name>
<accession>A0A812QZ97</accession>
<keyword evidence="4" id="KW-1185">Reference proteome</keyword>
<protein>
    <recommendedName>
        <fullName evidence="5">Sulfotransferase</fullName>
    </recommendedName>
</protein>
<dbReference type="OrthoDB" id="426517at2759"/>
<evidence type="ECO:0000313" key="4">
    <source>
        <dbReference type="Proteomes" id="UP000604046"/>
    </source>
</evidence>
<dbReference type="Gene3D" id="3.40.50.300">
    <property type="entry name" value="P-loop containing nucleotide triphosphate hydrolases"/>
    <property type="match status" value="1"/>
</dbReference>
<dbReference type="PANTHER" id="PTHR10605">
    <property type="entry name" value="HEPARAN SULFATE SULFOTRANSFERASE"/>
    <property type="match status" value="1"/>
</dbReference>
<dbReference type="EMBL" id="CAJNDS010002284">
    <property type="protein sequence ID" value="CAE7410290.1"/>
    <property type="molecule type" value="Genomic_DNA"/>
</dbReference>
<keyword evidence="1" id="KW-0808">Transferase</keyword>
<keyword evidence="2" id="KW-0732">Signal</keyword>
<evidence type="ECO:0000256" key="1">
    <source>
        <dbReference type="ARBA" id="ARBA00022679"/>
    </source>
</evidence>
<evidence type="ECO:0000313" key="3">
    <source>
        <dbReference type="EMBL" id="CAE7410290.1"/>
    </source>
</evidence>
<dbReference type="InterPro" id="IPR027417">
    <property type="entry name" value="P-loop_NTPase"/>
</dbReference>